<evidence type="ECO:0000259" key="11">
    <source>
        <dbReference type="PROSITE" id="PS50222"/>
    </source>
</evidence>
<dbReference type="CDD" id="cd00214">
    <property type="entry name" value="Calpain_III"/>
    <property type="match status" value="1"/>
</dbReference>
<dbReference type="PANTHER" id="PTHR10183:SF433">
    <property type="entry name" value="CALPAIN-A-RELATED"/>
    <property type="match status" value="1"/>
</dbReference>
<keyword evidence="2 9" id="KW-0645">Protease</keyword>
<dbReference type="OrthoDB" id="424753at2759"/>
<dbReference type="InterPro" id="IPR022684">
    <property type="entry name" value="Calpain_cysteine_protease"/>
</dbReference>
<dbReference type="SUPFAM" id="SSF54001">
    <property type="entry name" value="Cysteine proteinases"/>
    <property type="match status" value="1"/>
</dbReference>
<dbReference type="GO" id="GO:0005509">
    <property type="term" value="F:calcium ion binding"/>
    <property type="evidence" value="ECO:0007669"/>
    <property type="project" value="InterPro"/>
</dbReference>
<name>A0A226EKT5_FOLCA</name>
<dbReference type="PANTHER" id="PTHR10183">
    <property type="entry name" value="CALPAIN"/>
    <property type="match status" value="1"/>
</dbReference>
<dbReference type="PRINTS" id="PR00704">
    <property type="entry name" value="CALPAIN"/>
</dbReference>
<dbReference type="InterPro" id="IPR011992">
    <property type="entry name" value="EF-hand-dom_pair"/>
</dbReference>
<dbReference type="EMBL" id="LNIX01000003">
    <property type="protein sequence ID" value="OXA58252.1"/>
    <property type="molecule type" value="Genomic_DNA"/>
</dbReference>
<dbReference type="Gene3D" id="1.10.238.10">
    <property type="entry name" value="EF-hand"/>
    <property type="match status" value="1"/>
</dbReference>
<evidence type="ECO:0000256" key="2">
    <source>
        <dbReference type="ARBA" id="ARBA00022670"/>
    </source>
</evidence>
<accession>A0A226EKT5</accession>
<keyword evidence="4" id="KW-0677">Repeat</keyword>
<dbReference type="Pfam" id="PF13202">
    <property type="entry name" value="EF-hand_5"/>
    <property type="match status" value="1"/>
</dbReference>
<dbReference type="FunFam" id="3.90.70.10:FF:000001">
    <property type="entry name" value="Calpain-1 catalytic subunit"/>
    <property type="match status" value="1"/>
</dbReference>
<dbReference type="SMART" id="SM00054">
    <property type="entry name" value="EFh"/>
    <property type="match status" value="2"/>
</dbReference>
<dbReference type="InterPro" id="IPR033883">
    <property type="entry name" value="C2_III"/>
</dbReference>
<dbReference type="SMART" id="SM00230">
    <property type="entry name" value="CysPc"/>
    <property type="match status" value="1"/>
</dbReference>
<dbReference type="GO" id="GO:0006508">
    <property type="term" value="P:proteolysis"/>
    <property type="evidence" value="ECO:0007669"/>
    <property type="project" value="UniProtKB-KW"/>
</dbReference>
<dbReference type="SUPFAM" id="SSF49758">
    <property type="entry name" value="Calpain large subunit, middle domain (domain III)"/>
    <property type="match status" value="1"/>
</dbReference>
<dbReference type="InterPro" id="IPR022683">
    <property type="entry name" value="Calpain_III"/>
</dbReference>
<evidence type="ECO:0000256" key="3">
    <source>
        <dbReference type="ARBA" id="ARBA00022723"/>
    </source>
</evidence>
<proteinExistence type="inferred from homology"/>
<keyword evidence="3" id="KW-0479">Metal-binding</keyword>
<dbReference type="InterPro" id="IPR001300">
    <property type="entry name" value="Peptidase_C2_calpain_cat"/>
</dbReference>
<dbReference type="AlphaFoldDB" id="A0A226EKT5"/>
<comment type="similarity">
    <text evidence="1">Belongs to the peptidase C2 family.</text>
</comment>
<gene>
    <name evidence="12" type="ORF">Fcan01_06624</name>
</gene>
<dbReference type="Gene3D" id="3.90.70.10">
    <property type="entry name" value="Cysteine proteinases"/>
    <property type="match status" value="1"/>
</dbReference>
<reference evidence="12 13" key="1">
    <citation type="submission" date="2015-12" db="EMBL/GenBank/DDBJ databases">
        <title>The genome of Folsomia candida.</title>
        <authorList>
            <person name="Faddeeva A."/>
            <person name="Derks M.F."/>
            <person name="Anvar Y."/>
            <person name="Smit S."/>
            <person name="Van Straalen N."/>
            <person name="Roelofs D."/>
        </authorList>
    </citation>
    <scope>NUCLEOTIDE SEQUENCE [LARGE SCALE GENOMIC DNA]</scope>
    <source>
        <strain evidence="12 13">VU population</strain>
        <tissue evidence="12">Whole body</tissue>
    </source>
</reference>
<dbReference type="InterPro" id="IPR036213">
    <property type="entry name" value="Calpain_III_sf"/>
</dbReference>
<feature type="active site" evidence="8 9">
    <location>
        <position position="101"/>
    </location>
</feature>
<keyword evidence="5 9" id="KW-0378">Hydrolase</keyword>
<dbReference type="GO" id="GO:0005737">
    <property type="term" value="C:cytoplasm"/>
    <property type="evidence" value="ECO:0007669"/>
    <property type="project" value="TreeGrafter"/>
</dbReference>
<feature type="domain" description="EF-hand" evidence="11">
    <location>
        <begin position="645"/>
        <end position="680"/>
    </location>
</feature>
<dbReference type="PROSITE" id="PS50203">
    <property type="entry name" value="CALPAIN_CAT"/>
    <property type="match status" value="1"/>
</dbReference>
<evidence type="ECO:0000256" key="4">
    <source>
        <dbReference type="ARBA" id="ARBA00022737"/>
    </source>
</evidence>
<evidence type="ECO:0000256" key="5">
    <source>
        <dbReference type="ARBA" id="ARBA00022801"/>
    </source>
</evidence>
<dbReference type="InterPro" id="IPR038765">
    <property type="entry name" value="Papain-like_cys_pep_sf"/>
</dbReference>
<evidence type="ECO:0000256" key="9">
    <source>
        <dbReference type="PROSITE-ProRule" id="PRU00239"/>
    </source>
</evidence>
<evidence type="ECO:0000256" key="1">
    <source>
        <dbReference type="ARBA" id="ARBA00007623"/>
    </source>
</evidence>
<dbReference type="CDD" id="cd16196">
    <property type="entry name" value="EFh_PEF_CalpA_B"/>
    <property type="match status" value="1"/>
</dbReference>
<keyword evidence="6 9" id="KW-0788">Thiol protease</keyword>
<dbReference type="Pfam" id="PF01067">
    <property type="entry name" value="Calpain_III"/>
    <property type="match status" value="1"/>
</dbReference>
<dbReference type="InterPro" id="IPR002048">
    <property type="entry name" value="EF_hand_dom"/>
</dbReference>
<dbReference type="InterPro" id="IPR000169">
    <property type="entry name" value="Pept_cys_AS"/>
</dbReference>
<dbReference type="OMA" id="IEQTIYS"/>
<dbReference type="Pfam" id="PF00648">
    <property type="entry name" value="Peptidase_C2"/>
    <property type="match status" value="1"/>
</dbReference>
<evidence type="ECO:0000256" key="7">
    <source>
        <dbReference type="ARBA" id="ARBA00022837"/>
    </source>
</evidence>
<dbReference type="InterPro" id="IPR022682">
    <property type="entry name" value="Calpain_domain_III"/>
</dbReference>
<evidence type="ECO:0000256" key="8">
    <source>
        <dbReference type="PIRSR" id="PIRSR622684-1"/>
    </source>
</evidence>
<dbReference type="PROSITE" id="PS00139">
    <property type="entry name" value="THIOL_PROTEASE_CYS"/>
    <property type="match status" value="1"/>
</dbReference>
<comment type="caution">
    <text evidence="12">The sequence shown here is derived from an EMBL/GenBank/DDBJ whole genome shotgun (WGS) entry which is preliminary data.</text>
</comment>
<dbReference type="Pfam" id="PF13405">
    <property type="entry name" value="EF-hand_6"/>
    <property type="match status" value="1"/>
</dbReference>
<dbReference type="Proteomes" id="UP000198287">
    <property type="component" value="Unassembled WGS sequence"/>
</dbReference>
<dbReference type="SUPFAM" id="SSF47473">
    <property type="entry name" value="EF-hand"/>
    <property type="match status" value="1"/>
</dbReference>
<dbReference type="SMART" id="SM00720">
    <property type="entry name" value="calpain_III"/>
    <property type="match status" value="1"/>
</dbReference>
<organism evidence="12 13">
    <name type="scientific">Folsomia candida</name>
    <name type="common">Springtail</name>
    <dbReference type="NCBI Taxonomy" id="158441"/>
    <lineage>
        <taxon>Eukaryota</taxon>
        <taxon>Metazoa</taxon>
        <taxon>Ecdysozoa</taxon>
        <taxon>Arthropoda</taxon>
        <taxon>Hexapoda</taxon>
        <taxon>Collembola</taxon>
        <taxon>Entomobryomorpha</taxon>
        <taxon>Isotomoidea</taxon>
        <taxon>Isotomidae</taxon>
        <taxon>Proisotominae</taxon>
        <taxon>Folsomia</taxon>
    </lineage>
</organism>
<evidence type="ECO:0000313" key="12">
    <source>
        <dbReference type="EMBL" id="OXA58252.1"/>
    </source>
</evidence>
<feature type="domain" description="Calpain catalytic" evidence="10">
    <location>
        <begin position="46"/>
        <end position="350"/>
    </location>
</feature>
<evidence type="ECO:0000259" key="10">
    <source>
        <dbReference type="PROSITE" id="PS50203"/>
    </source>
</evidence>
<feature type="active site" evidence="8 9">
    <location>
        <position position="292"/>
    </location>
</feature>
<dbReference type="PROSITE" id="PS50222">
    <property type="entry name" value="EF_HAND_2"/>
    <property type="match status" value="1"/>
</dbReference>
<keyword evidence="13" id="KW-1185">Reference proteome</keyword>
<dbReference type="Gene3D" id="2.60.120.380">
    <property type="match status" value="1"/>
</dbReference>
<dbReference type="PROSITE" id="PS00018">
    <property type="entry name" value="EF_HAND_1"/>
    <property type="match status" value="1"/>
</dbReference>
<dbReference type="CDD" id="cd00044">
    <property type="entry name" value="CysPc"/>
    <property type="match status" value="1"/>
</dbReference>
<keyword evidence="7" id="KW-0106">Calcium</keyword>
<feature type="active site" evidence="8 9">
    <location>
        <position position="262"/>
    </location>
</feature>
<dbReference type="InterPro" id="IPR018247">
    <property type="entry name" value="EF_Hand_1_Ca_BS"/>
</dbReference>
<sequence>MPYSLPSGILVYRFGERGSGFKTKTGKILDFYKLKESGRCDKNKKLFKDPNFPPEDTSIFFSQSLDQPVEWKRPHEIVQQPKFFIGGASRFDVKQGELGNCWFLAAVANLTLNRQLFHLVVPEDNADFDSPDYNGVFHFRFWKFGKWVDVVIDDLLPTRNNRLVFMHSDDKAEFWSALLEKAYAKQHGSYEALVGGNVSEALQDFTGGVTENCALAEKAGGGNLFQLMSKAFDRSSFMGCSLDSDPDGEIEAEGPLGLIRGHAYSITDVKSVSIRQKTATATSTVQLLRIRNPWGNSAEWKGAWSDGSPEWDMLTSTNKKEHSFDNDGEFWMSCNDFVTHFQTLDICNLGPDVLDELDQAKKGIENGSNKIMQNGSAVVSQTMERRKNKKWVEHVFEGSWVKGVSAGGCRNYPDTFSLNPQYIINLTEPDDEDPTQKCTLVVSLMQKFRRKLGKDFLPIGFILYLLETPDKSQPALEIPLGEDFFKYHARVESTLKYTRSREISYRFNLSPGTYVIIPSTFHPFEDGDFILRMFTETATSTKNNDAELDVECDPDKRDELLENLKNSDNKILANSEKEAAEAFFRRVAGEDLEVNWEELQELLNSTFCKTGFQGWSKDICRSAIAMMDADRSGKLGFDEFQQLWKDIEYWEMVYKKFDTDNSGSLSSSELRNALTSSGFSVNSRVVQGLVLRYGNKDGCLQFDDFLLCAIKLKCMIEVFKERVPDGKKSAVFTIDDWVDITLYS</sequence>
<dbReference type="GO" id="GO:0004198">
    <property type="term" value="F:calcium-dependent cysteine-type endopeptidase activity"/>
    <property type="evidence" value="ECO:0007669"/>
    <property type="project" value="InterPro"/>
</dbReference>
<protein>
    <submittedName>
        <fullName evidence="12">Calpain-B</fullName>
    </submittedName>
</protein>
<dbReference type="STRING" id="158441.A0A226EKT5"/>
<dbReference type="FunFam" id="2.60.120.380:FF:000001">
    <property type="entry name" value="Calpain-1 catalytic subunit"/>
    <property type="match status" value="1"/>
</dbReference>
<evidence type="ECO:0000256" key="6">
    <source>
        <dbReference type="ARBA" id="ARBA00022807"/>
    </source>
</evidence>
<evidence type="ECO:0000313" key="13">
    <source>
        <dbReference type="Proteomes" id="UP000198287"/>
    </source>
</evidence>